<sequence length="173" mass="18045">MILSKNSPLASLMQTFPRPGRLDWIGLRPAKRAVLIHVEAAQAITSAGLEGDHYSGRTGNRGITLLQAEHLPVIAALTGVEGIAPATLRRNLLVSGINLSALKGQRFQIGEAVLEGTSFAHPCSRMEEVLGPGGYNALRGHGGLCARVIQGGQLRVGDAVVAEGADVIGSPDI</sequence>
<name>A0A9X0WDI3_9GAMM</name>
<gene>
    <name evidence="2" type="ORF">CKO42_24445</name>
</gene>
<dbReference type="InterPro" id="IPR005302">
    <property type="entry name" value="MoCF_Sase_C"/>
</dbReference>
<dbReference type="EMBL" id="NRRY01000079">
    <property type="protein sequence ID" value="MBK1621503.1"/>
    <property type="molecule type" value="Genomic_DNA"/>
</dbReference>
<evidence type="ECO:0000313" key="3">
    <source>
        <dbReference type="Proteomes" id="UP001138768"/>
    </source>
</evidence>
<keyword evidence="3" id="KW-1185">Reference proteome</keyword>
<dbReference type="AlphaFoldDB" id="A0A9X0WDI3"/>
<dbReference type="PANTHER" id="PTHR36930:SF1">
    <property type="entry name" value="MOSC DOMAIN-CONTAINING PROTEIN"/>
    <property type="match status" value="1"/>
</dbReference>
<evidence type="ECO:0000313" key="2">
    <source>
        <dbReference type="EMBL" id="MBK1621503.1"/>
    </source>
</evidence>
<reference evidence="2 3" key="1">
    <citation type="journal article" date="2020" name="Microorganisms">
        <title>Osmotic Adaptation and Compatible Solute Biosynthesis of Phototrophic Bacteria as Revealed from Genome Analyses.</title>
        <authorList>
            <person name="Imhoff J.F."/>
            <person name="Rahn T."/>
            <person name="Kunzel S."/>
            <person name="Keller A."/>
            <person name="Neulinger S.C."/>
        </authorList>
    </citation>
    <scope>NUCLEOTIDE SEQUENCE [LARGE SCALE GENOMIC DNA]</scope>
    <source>
        <strain evidence="2 3">DSM 25653</strain>
    </source>
</reference>
<comment type="caution">
    <text evidence="2">The sequence shown here is derived from an EMBL/GenBank/DDBJ whole genome shotgun (WGS) entry which is preliminary data.</text>
</comment>
<dbReference type="Gene3D" id="2.40.33.20">
    <property type="entry name" value="PK beta-barrel domain-like"/>
    <property type="match status" value="1"/>
</dbReference>
<dbReference type="InterPro" id="IPR052716">
    <property type="entry name" value="MOSC_domain"/>
</dbReference>
<dbReference type="GO" id="GO:0030170">
    <property type="term" value="F:pyridoxal phosphate binding"/>
    <property type="evidence" value="ECO:0007669"/>
    <property type="project" value="InterPro"/>
</dbReference>
<dbReference type="RefSeq" id="WP_242479672.1">
    <property type="nucleotide sequence ID" value="NZ_NRRY01000079.1"/>
</dbReference>
<evidence type="ECO:0000259" key="1">
    <source>
        <dbReference type="PROSITE" id="PS51340"/>
    </source>
</evidence>
<dbReference type="GO" id="GO:0003824">
    <property type="term" value="F:catalytic activity"/>
    <property type="evidence" value="ECO:0007669"/>
    <property type="project" value="InterPro"/>
</dbReference>
<dbReference type="PANTHER" id="PTHR36930">
    <property type="entry name" value="METAL-SULFUR CLUSTER BIOSYNTHESIS PROTEINS YUAD-RELATED"/>
    <property type="match status" value="1"/>
</dbReference>
<dbReference type="Proteomes" id="UP001138768">
    <property type="component" value="Unassembled WGS sequence"/>
</dbReference>
<feature type="domain" description="MOSC" evidence="1">
    <location>
        <begin position="28"/>
        <end position="163"/>
    </location>
</feature>
<dbReference type="GO" id="GO:0030151">
    <property type="term" value="F:molybdenum ion binding"/>
    <property type="evidence" value="ECO:0007669"/>
    <property type="project" value="InterPro"/>
</dbReference>
<dbReference type="InterPro" id="IPR011037">
    <property type="entry name" value="Pyrv_Knase-like_insert_dom_sf"/>
</dbReference>
<organism evidence="2 3">
    <name type="scientific">Lamprobacter modestohalophilus</name>
    <dbReference type="NCBI Taxonomy" id="1064514"/>
    <lineage>
        <taxon>Bacteria</taxon>
        <taxon>Pseudomonadati</taxon>
        <taxon>Pseudomonadota</taxon>
        <taxon>Gammaproteobacteria</taxon>
        <taxon>Chromatiales</taxon>
        <taxon>Chromatiaceae</taxon>
        <taxon>Lamprobacter</taxon>
    </lineage>
</organism>
<dbReference type="Pfam" id="PF03473">
    <property type="entry name" value="MOSC"/>
    <property type="match status" value="1"/>
</dbReference>
<protein>
    <submittedName>
        <fullName evidence="2">MOSC domain-containing protein</fullName>
    </submittedName>
</protein>
<dbReference type="SUPFAM" id="SSF50800">
    <property type="entry name" value="PK beta-barrel domain-like"/>
    <property type="match status" value="1"/>
</dbReference>
<dbReference type="PROSITE" id="PS51340">
    <property type="entry name" value="MOSC"/>
    <property type="match status" value="1"/>
</dbReference>
<accession>A0A9X0WDI3</accession>
<proteinExistence type="predicted"/>